<organism evidence="1 2">
    <name type="scientific">Mycolicibacterium madagascariense</name>
    <dbReference type="NCBI Taxonomy" id="212765"/>
    <lineage>
        <taxon>Bacteria</taxon>
        <taxon>Bacillati</taxon>
        <taxon>Actinomycetota</taxon>
        <taxon>Actinomycetes</taxon>
        <taxon>Mycobacteriales</taxon>
        <taxon>Mycobacteriaceae</taxon>
        <taxon>Mycolicibacterium</taxon>
    </lineage>
</organism>
<name>A0A7I7XKI7_9MYCO</name>
<dbReference type="EMBL" id="AP022610">
    <property type="protein sequence ID" value="BBZ29739.1"/>
    <property type="molecule type" value="Genomic_DNA"/>
</dbReference>
<evidence type="ECO:0000313" key="2">
    <source>
        <dbReference type="Proteomes" id="UP000466517"/>
    </source>
</evidence>
<dbReference type="AlphaFoldDB" id="A0A7I7XKI7"/>
<protein>
    <submittedName>
        <fullName evidence="1">Uncharacterized protein</fullName>
    </submittedName>
</protein>
<keyword evidence="2" id="KW-1185">Reference proteome</keyword>
<sequence length="81" mass="9106">MRMSLCDKGTDRTTGVGPLTTDFVYAYIRAGMIDPRLSVAYKEVKADNVSRHASMRARRALVDDQDVLGRPRRKDCHGCHP</sequence>
<evidence type="ECO:0000313" key="1">
    <source>
        <dbReference type="EMBL" id="BBZ29739.1"/>
    </source>
</evidence>
<proteinExistence type="predicted"/>
<accession>A0A7I7XKI7</accession>
<gene>
    <name evidence="1" type="ORF">MMAD_40340</name>
</gene>
<reference evidence="1 2" key="1">
    <citation type="journal article" date="2019" name="Emerg. Microbes Infect.">
        <title>Comprehensive subspecies identification of 175 nontuberculous mycobacteria species based on 7547 genomic profiles.</title>
        <authorList>
            <person name="Matsumoto Y."/>
            <person name="Kinjo T."/>
            <person name="Motooka D."/>
            <person name="Nabeya D."/>
            <person name="Jung N."/>
            <person name="Uechi K."/>
            <person name="Horii T."/>
            <person name="Iida T."/>
            <person name="Fujita J."/>
            <person name="Nakamura S."/>
        </authorList>
    </citation>
    <scope>NUCLEOTIDE SEQUENCE [LARGE SCALE GENOMIC DNA]</scope>
    <source>
        <strain evidence="1 2">JCM 13574</strain>
    </source>
</reference>
<dbReference type="Proteomes" id="UP000466517">
    <property type="component" value="Chromosome"/>
</dbReference>
<dbReference type="KEGG" id="mmag:MMAD_40340"/>